<evidence type="ECO:0000256" key="2">
    <source>
        <dbReference type="ARBA" id="ARBA00022630"/>
    </source>
</evidence>
<dbReference type="Proteomes" id="UP000243723">
    <property type="component" value="Unassembled WGS sequence"/>
</dbReference>
<keyword evidence="4" id="KW-0560">Oxidoreductase</keyword>
<organism evidence="8 9">
    <name type="scientific">Elsinoe australis</name>
    <dbReference type="NCBI Taxonomy" id="40998"/>
    <lineage>
        <taxon>Eukaryota</taxon>
        <taxon>Fungi</taxon>
        <taxon>Dikarya</taxon>
        <taxon>Ascomycota</taxon>
        <taxon>Pezizomycotina</taxon>
        <taxon>Dothideomycetes</taxon>
        <taxon>Dothideomycetidae</taxon>
        <taxon>Myriangiales</taxon>
        <taxon>Elsinoaceae</taxon>
        <taxon>Elsinoe</taxon>
    </lineage>
</organism>
<dbReference type="InterPro" id="IPR002938">
    <property type="entry name" value="FAD-bd"/>
</dbReference>
<sequence length="427" mass="46774">MPLKILIVGAGIAGLTAAVALAPHGHDITILEKSAFATEIGAAFHFGPYGVRVLRRLGVDIAAMRPVTCLRWNQTDADSLRDYGMKFDLRAKQKELGVCEDEIMVHRIDAHNVLKEHALSCSNIRLRLGTGVQEVDVESGTVTLSSGETVSGDVVVGADGIHSRCVRAIDEDASRAVRMGVNMYRWMVETKRGMANPVVAEFLNRSRLPDCHTTFIHAPTRHVLIMYPCRGGDLINCSTYQAAAAELKQLPEGDYTSPGSPEEILHLMRDWPESYRALARLATDVKHWAMIARDAPKSYHKGKLVLIGDAAHPTQPTHGAGANLGIEDAAVLSIMLSGHVASGDVQGRLEAYHDLRYERTVVTKLGSELTKVGWLPTPETIEERVQKKVPGAKIPFDMEEYLWPVDVMAEAEDRRVQMNATCTNGNG</sequence>
<keyword evidence="5 8" id="KW-0503">Monooxygenase</keyword>
<evidence type="ECO:0000256" key="3">
    <source>
        <dbReference type="ARBA" id="ARBA00022827"/>
    </source>
</evidence>
<name>A0A2P8AE13_9PEZI</name>
<keyword evidence="3" id="KW-0274">FAD</keyword>
<evidence type="ECO:0000256" key="4">
    <source>
        <dbReference type="ARBA" id="ARBA00023002"/>
    </source>
</evidence>
<keyword evidence="9" id="KW-1185">Reference proteome</keyword>
<dbReference type="InterPro" id="IPR036188">
    <property type="entry name" value="FAD/NAD-bd_sf"/>
</dbReference>
<feature type="domain" description="FAD-binding" evidence="7">
    <location>
        <begin position="4"/>
        <end position="357"/>
    </location>
</feature>
<dbReference type="GO" id="GO:0004497">
    <property type="term" value="F:monooxygenase activity"/>
    <property type="evidence" value="ECO:0007669"/>
    <property type="project" value="UniProtKB-KW"/>
</dbReference>
<evidence type="ECO:0000256" key="6">
    <source>
        <dbReference type="SAM" id="SignalP"/>
    </source>
</evidence>
<keyword evidence="8" id="KW-0830">Ubiquinone</keyword>
<feature type="chain" id="PRO_5015131123" evidence="6">
    <location>
        <begin position="19"/>
        <end position="427"/>
    </location>
</feature>
<evidence type="ECO:0000313" key="8">
    <source>
        <dbReference type="EMBL" id="PSK58692.1"/>
    </source>
</evidence>
<dbReference type="Pfam" id="PF01494">
    <property type="entry name" value="FAD_binding_3"/>
    <property type="match status" value="1"/>
</dbReference>
<keyword evidence="2" id="KW-0285">Flavoprotein</keyword>
<evidence type="ECO:0000259" key="7">
    <source>
        <dbReference type="Pfam" id="PF01494"/>
    </source>
</evidence>
<keyword evidence="6" id="KW-0732">Signal</keyword>
<feature type="signal peptide" evidence="6">
    <location>
        <begin position="1"/>
        <end position="18"/>
    </location>
</feature>
<dbReference type="EMBL" id="NHZQ01000016">
    <property type="protein sequence ID" value="PSK58692.1"/>
    <property type="molecule type" value="Genomic_DNA"/>
</dbReference>
<dbReference type="PRINTS" id="PR00420">
    <property type="entry name" value="RNGMNOXGNASE"/>
</dbReference>
<dbReference type="PANTHER" id="PTHR13789:SF314">
    <property type="entry name" value="FAD-BINDING DOMAIN-CONTAINING PROTEIN"/>
    <property type="match status" value="1"/>
</dbReference>
<comment type="similarity">
    <text evidence="1">Belongs to the paxM FAD-dependent monooxygenase family.</text>
</comment>
<dbReference type="Gene3D" id="3.30.9.30">
    <property type="match status" value="1"/>
</dbReference>
<dbReference type="PANTHER" id="PTHR13789">
    <property type="entry name" value="MONOOXYGENASE"/>
    <property type="match status" value="1"/>
</dbReference>
<accession>A0A2P8AE13</accession>
<dbReference type="SUPFAM" id="SSF54373">
    <property type="entry name" value="FAD-linked reductases, C-terminal domain"/>
    <property type="match status" value="1"/>
</dbReference>
<evidence type="ECO:0000256" key="1">
    <source>
        <dbReference type="ARBA" id="ARBA00007992"/>
    </source>
</evidence>
<proteinExistence type="inferred from homology"/>
<dbReference type="SUPFAM" id="SSF51905">
    <property type="entry name" value="FAD/NAD(P)-binding domain"/>
    <property type="match status" value="1"/>
</dbReference>
<dbReference type="AlphaFoldDB" id="A0A2P8AE13"/>
<reference evidence="8 9" key="1">
    <citation type="submission" date="2017-05" db="EMBL/GenBank/DDBJ databases">
        <title>Draft genome sequence of Elsinoe australis.</title>
        <authorList>
            <person name="Cheng Q."/>
        </authorList>
    </citation>
    <scope>NUCLEOTIDE SEQUENCE [LARGE SCALE GENOMIC DNA]</scope>
    <source>
        <strain evidence="8 9">NL1</strain>
    </source>
</reference>
<dbReference type="GO" id="GO:0071949">
    <property type="term" value="F:FAD binding"/>
    <property type="evidence" value="ECO:0007669"/>
    <property type="project" value="InterPro"/>
</dbReference>
<gene>
    <name evidence="8" type="ORF">B9Z65_6707</name>
</gene>
<dbReference type="InterPro" id="IPR050493">
    <property type="entry name" value="FAD-dep_Monooxygenase_BioMet"/>
</dbReference>
<evidence type="ECO:0000256" key="5">
    <source>
        <dbReference type="ARBA" id="ARBA00023033"/>
    </source>
</evidence>
<evidence type="ECO:0000313" key="9">
    <source>
        <dbReference type="Proteomes" id="UP000243723"/>
    </source>
</evidence>
<protein>
    <submittedName>
        <fullName evidence="8">Ubiquinone biosynthesis monooxygenase COQ6</fullName>
    </submittedName>
</protein>
<dbReference type="STRING" id="40998.A0A2P8AE13"/>
<dbReference type="OrthoDB" id="9993796at2759"/>
<comment type="caution">
    <text evidence="8">The sequence shown here is derived from an EMBL/GenBank/DDBJ whole genome shotgun (WGS) entry which is preliminary data.</text>
</comment>
<dbReference type="Gene3D" id="3.50.50.60">
    <property type="entry name" value="FAD/NAD(P)-binding domain"/>
    <property type="match status" value="1"/>
</dbReference>